<dbReference type="PATRIC" id="fig|742734.4.peg.4594"/>
<gene>
    <name evidence="1" type="ORF">HMPREF9470_04288</name>
</gene>
<comment type="caution">
    <text evidence="1">The sequence shown here is derived from an EMBL/GenBank/DDBJ whole genome shotgun (WGS) entry which is preliminary data.</text>
</comment>
<dbReference type="Pfam" id="PF02283">
    <property type="entry name" value="CobU"/>
    <property type="match status" value="1"/>
</dbReference>
<sequence>MILVIGGRCQGKKAFVEKFLLPSLEESVVSGPSAAFGPSAASGQSGPSGMPGPPVIWTHGAGADWGTFMDGMYCDDLHLFIRRLMLGESVCGEGRGADGIRGMADALMKANPDRILVTDEIGYGIVPVDPFERQYRETVGRICCQAAGYASQVWRVCCGIGQRIK</sequence>
<reference evidence="1 2" key="1">
    <citation type="submission" date="2011-04" db="EMBL/GenBank/DDBJ databases">
        <title>The Genome Sequence of Clostridium citroniae WAL-19142.</title>
        <authorList>
            <consortium name="The Broad Institute Genome Sequencing Platform"/>
            <person name="Earl A."/>
            <person name="Ward D."/>
            <person name="Feldgarden M."/>
            <person name="Gevers D."/>
            <person name="Warren Y.A."/>
            <person name="Tyrrell K.L."/>
            <person name="Citron D.M."/>
            <person name="Goldstein E.J."/>
            <person name="Daigneault M."/>
            <person name="Allen-Vercoe E."/>
            <person name="Young S.K."/>
            <person name="Zeng Q."/>
            <person name="Gargeya S."/>
            <person name="Fitzgerald M."/>
            <person name="Haas B."/>
            <person name="Abouelleil A."/>
            <person name="Alvarado L."/>
            <person name="Arachchi H.M."/>
            <person name="Berlin A."/>
            <person name="Brown A."/>
            <person name="Chapman S.B."/>
            <person name="Chen Z."/>
            <person name="Dunbar C."/>
            <person name="Freedman E."/>
            <person name="Gearin G."/>
            <person name="Gellesch M."/>
            <person name="Goldberg J."/>
            <person name="Griggs A."/>
            <person name="Gujja S."/>
            <person name="Heilman E.R."/>
            <person name="Heiman D."/>
            <person name="Howarth C."/>
            <person name="Larson L."/>
            <person name="Lui A."/>
            <person name="MacDonald P.J."/>
            <person name="Mehta T."/>
            <person name="Montmayeur A."/>
            <person name="Murphy C."/>
            <person name="Neiman D."/>
            <person name="Pearson M."/>
            <person name="Priest M."/>
            <person name="Roberts A."/>
            <person name="Saif S."/>
            <person name="Shea T."/>
            <person name="Shenoy N."/>
            <person name="Sisk P."/>
            <person name="Stolte C."/>
            <person name="Sykes S."/>
            <person name="White J."/>
            <person name="Yandava C."/>
            <person name="Wortman J."/>
            <person name="Nusbaum C."/>
            <person name="Birren B."/>
        </authorList>
    </citation>
    <scope>NUCLEOTIDE SEQUENCE [LARGE SCALE GENOMIC DNA]</scope>
    <source>
        <strain evidence="1 2">WAL-19142</strain>
    </source>
</reference>
<evidence type="ECO:0000313" key="2">
    <source>
        <dbReference type="Proteomes" id="UP000037392"/>
    </source>
</evidence>
<dbReference type="AlphaFoldDB" id="A0A0J9BVF8"/>
<dbReference type="Proteomes" id="UP000037392">
    <property type="component" value="Unassembled WGS sequence"/>
</dbReference>
<dbReference type="UniPathway" id="UPA00148">
    <property type="reaction ID" value="UER00236"/>
</dbReference>
<accession>A0A0J9BVF8</accession>
<dbReference type="GO" id="GO:0009236">
    <property type="term" value="P:cobalamin biosynthetic process"/>
    <property type="evidence" value="ECO:0007669"/>
    <property type="project" value="UniProtKB-UniPathway"/>
</dbReference>
<organism evidence="1 2">
    <name type="scientific">[Clostridium] citroniae WAL-19142</name>
    <dbReference type="NCBI Taxonomy" id="742734"/>
    <lineage>
        <taxon>Bacteria</taxon>
        <taxon>Bacillati</taxon>
        <taxon>Bacillota</taxon>
        <taxon>Clostridia</taxon>
        <taxon>Lachnospirales</taxon>
        <taxon>Lachnospiraceae</taxon>
        <taxon>Enterocloster</taxon>
    </lineage>
</organism>
<dbReference type="GeneID" id="93161346"/>
<name>A0A0J9BVF8_9FIRM</name>
<dbReference type="Gene3D" id="3.40.50.300">
    <property type="entry name" value="P-loop containing nucleotide triphosphate hydrolases"/>
    <property type="match status" value="1"/>
</dbReference>
<dbReference type="GO" id="GO:0000166">
    <property type="term" value="F:nucleotide binding"/>
    <property type="evidence" value="ECO:0007669"/>
    <property type="project" value="InterPro"/>
</dbReference>
<dbReference type="EMBL" id="ADLK01000029">
    <property type="protein sequence ID" value="KMW16788.1"/>
    <property type="molecule type" value="Genomic_DNA"/>
</dbReference>
<dbReference type="SUPFAM" id="SSF52540">
    <property type="entry name" value="P-loop containing nucleoside triphosphate hydrolases"/>
    <property type="match status" value="1"/>
</dbReference>
<dbReference type="RefSeq" id="WP_053095361.1">
    <property type="nucleotide sequence ID" value="NZ_KQ235881.1"/>
</dbReference>
<evidence type="ECO:0000313" key="1">
    <source>
        <dbReference type="EMBL" id="KMW16788.1"/>
    </source>
</evidence>
<proteinExistence type="predicted"/>
<dbReference type="GO" id="GO:0043752">
    <property type="term" value="F:adenosylcobinamide kinase activity"/>
    <property type="evidence" value="ECO:0007669"/>
    <property type="project" value="InterPro"/>
</dbReference>
<protein>
    <submittedName>
        <fullName evidence="1">Uncharacterized protein</fullName>
    </submittedName>
</protein>
<dbReference type="InterPro" id="IPR027417">
    <property type="entry name" value="P-loop_NTPase"/>
</dbReference>
<dbReference type="InterPro" id="IPR003203">
    <property type="entry name" value="CobU/CobP"/>
</dbReference>